<reference evidence="2 3" key="1">
    <citation type="submission" date="2011-08" db="EMBL/GenBank/DDBJ databases">
        <title>The Genome Sequence of Selenomonas noxia F0398.</title>
        <authorList>
            <consortium name="The Broad Institute Genome Sequencing Platform"/>
            <person name="Earl A."/>
            <person name="Ward D."/>
            <person name="Feldgarden M."/>
            <person name="Gevers D."/>
            <person name="Izard J."/>
            <person name="Ganesan A."/>
            <person name="Blanton J.M."/>
            <person name="Baranova O.V."/>
            <person name="Tanner A.C."/>
            <person name="Dewhirst F.E."/>
            <person name="Young S.K."/>
            <person name="Zeng Q."/>
            <person name="Gargeya S."/>
            <person name="Fitzgerald M."/>
            <person name="Haas B."/>
            <person name="Abouelleil A."/>
            <person name="Alvarado L."/>
            <person name="Arachchi H.M."/>
            <person name="Berlin A."/>
            <person name="Brown A."/>
            <person name="Chapman S.B."/>
            <person name="Chen Z."/>
            <person name="Dunbar C."/>
            <person name="Freedman E."/>
            <person name="Gearin G."/>
            <person name="Gellesch M."/>
            <person name="Goldberg J."/>
            <person name="Griggs A."/>
            <person name="Gujja S."/>
            <person name="Heiman D."/>
            <person name="Howarth C."/>
            <person name="Larson L."/>
            <person name="Lui A."/>
            <person name="MacDonald P.J.P."/>
            <person name="Montmayeur A."/>
            <person name="Murphy C."/>
            <person name="Neiman D."/>
            <person name="Pearson M."/>
            <person name="Priest M."/>
            <person name="Roberts A."/>
            <person name="Saif S."/>
            <person name="Shea T."/>
            <person name="Shenoy N."/>
            <person name="Sisk P."/>
            <person name="Stolte C."/>
            <person name="Sykes S."/>
            <person name="Wortman J."/>
            <person name="Nusbaum C."/>
            <person name="Birren B."/>
        </authorList>
    </citation>
    <scope>NUCLEOTIDE SEQUENCE [LARGE SCALE GENOMIC DNA]</scope>
    <source>
        <strain evidence="2 3">F0398</strain>
    </source>
</reference>
<evidence type="ECO:0000313" key="3">
    <source>
        <dbReference type="Proteomes" id="UP000003175"/>
    </source>
</evidence>
<feature type="region of interest" description="Disordered" evidence="1">
    <location>
        <begin position="185"/>
        <end position="206"/>
    </location>
</feature>
<dbReference type="EMBL" id="ADGH01000003">
    <property type="protein sequence ID" value="EHG25702.1"/>
    <property type="molecule type" value="Genomic_DNA"/>
</dbReference>
<dbReference type="RefSeq" id="WP_006694580.1">
    <property type="nucleotide sequence ID" value="NZ_JH376857.1"/>
</dbReference>
<sequence length="206" mass="22205">MRKKLKILFGLILLLVLVAGGFALGVYLRLFDTQALNEEYGLHKLPIIGEYFVPPAGSAEHTAQSSDSTVHTPGHSMPAAAKPKKASESVRITKEEIAKQQAEREKAEKKRITKLAHLYDDMKAADAAKVMESLDVDLCIAILQRMDESNAAKIMAAFEPERAAQITQIIYEGVPNRATNARNAAANAAVPGSAPAEEGSAEAPQQ</sequence>
<comment type="caution">
    <text evidence="2">The sequence shown here is derived from an EMBL/GenBank/DDBJ whole genome shotgun (WGS) entry which is preliminary data.</text>
</comment>
<accession>A0ABN0DRZ0</accession>
<gene>
    <name evidence="2" type="ORF">HMPREF9432_00203</name>
</gene>
<dbReference type="GeneID" id="32475531"/>
<evidence type="ECO:0000313" key="2">
    <source>
        <dbReference type="EMBL" id="EHG25702.1"/>
    </source>
</evidence>
<evidence type="ECO:0000256" key="1">
    <source>
        <dbReference type="SAM" id="MobiDB-lite"/>
    </source>
</evidence>
<name>A0ABN0DRZ0_9FIRM</name>
<dbReference type="Proteomes" id="UP000003175">
    <property type="component" value="Unassembled WGS sequence"/>
</dbReference>
<dbReference type="InterPro" id="IPR038076">
    <property type="entry name" value="MgtE_N_sf"/>
</dbReference>
<dbReference type="Gene3D" id="1.25.60.10">
    <property type="entry name" value="MgtE N-terminal domain-like"/>
    <property type="match status" value="1"/>
</dbReference>
<proteinExistence type="predicted"/>
<evidence type="ECO:0008006" key="4">
    <source>
        <dbReference type="Google" id="ProtNLM"/>
    </source>
</evidence>
<dbReference type="SUPFAM" id="SSF158791">
    <property type="entry name" value="MgtE N-terminal domain-like"/>
    <property type="match status" value="1"/>
</dbReference>
<feature type="compositionally biased region" description="Polar residues" evidence="1">
    <location>
        <begin position="61"/>
        <end position="71"/>
    </location>
</feature>
<organism evidence="2 3">
    <name type="scientific">Selenomonas noxia F0398</name>
    <dbReference type="NCBI Taxonomy" id="702437"/>
    <lineage>
        <taxon>Bacteria</taxon>
        <taxon>Bacillati</taxon>
        <taxon>Bacillota</taxon>
        <taxon>Negativicutes</taxon>
        <taxon>Selenomonadales</taxon>
        <taxon>Selenomonadaceae</taxon>
        <taxon>Selenomonas</taxon>
    </lineage>
</organism>
<keyword evidence="3" id="KW-1185">Reference proteome</keyword>
<feature type="region of interest" description="Disordered" evidence="1">
    <location>
        <begin position="58"/>
        <end position="91"/>
    </location>
</feature>
<protein>
    <recommendedName>
        <fullName evidence="4">Magnesium transporter MgtE intracellular domain-containing protein</fullName>
    </recommendedName>
</protein>